<keyword evidence="9" id="KW-1185">Reference proteome</keyword>
<dbReference type="Gene3D" id="3.90.180.10">
    <property type="entry name" value="Medium-chain alcohol dehydrogenases, catalytic domain"/>
    <property type="match status" value="1"/>
</dbReference>
<dbReference type="InterPro" id="IPR029752">
    <property type="entry name" value="D-isomer_DH_CS1"/>
</dbReference>
<dbReference type="GO" id="GO:0008270">
    <property type="term" value="F:zinc ion binding"/>
    <property type="evidence" value="ECO:0007669"/>
    <property type="project" value="InterPro"/>
</dbReference>
<dbReference type="PROSITE" id="PS00059">
    <property type="entry name" value="ADH_ZINC"/>
    <property type="match status" value="1"/>
</dbReference>
<reference evidence="8 9" key="1">
    <citation type="submission" date="2016-06" db="EMBL/GenBank/DDBJ databases">
        <authorList>
            <person name="Kjaerup R.B."/>
            <person name="Dalgaard T.S."/>
            <person name="Juul-Madsen H.R."/>
        </authorList>
    </citation>
    <scope>NUCLEOTIDE SEQUENCE [LARGE SCALE GENOMIC DNA]</scope>
</reference>
<dbReference type="GO" id="GO:0004022">
    <property type="term" value="F:alcohol dehydrogenase (NAD+) activity"/>
    <property type="evidence" value="ECO:0007669"/>
    <property type="project" value="TreeGrafter"/>
</dbReference>
<evidence type="ECO:0000256" key="6">
    <source>
        <dbReference type="RuleBase" id="RU361277"/>
    </source>
</evidence>
<dbReference type="Proteomes" id="UP000215127">
    <property type="component" value="Chromosome 12"/>
</dbReference>
<name>A0A1X7S7Y4_ZYMT9</name>
<protein>
    <recommendedName>
        <fullName evidence="7">Enoyl reductase (ER) domain-containing protein</fullName>
    </recommendedName>
</protein>
<keyword evidence="5" id="KW-0560">Oxidoreductase</keyword>
<dbReference type="EMBL" id="LT853703">
    <property type="protein sequence ID" value="SMQ55739.1"/>
    <property type="molecule type" value="Genomic_DNA"/>
</dbReference>
<evidence type="ECO:0000256" key="5">
    <source>
        <dbReference type="ARBA" id="ARBA00023002"/>
    </source>
</evidence>
<dbReference type="InterPro" id="IPR036291">
    <property type="entry name" value="NAD(P)-bd_dom_sf"/>
</dbReference>
<dbReference type="SMART" id="SM00829">
    <property type="entry name" value="PKS_ER"/>
    <property type="match status" value="1"/>
</dbReference>
<keyword evidence="4 6" id="KW-0862">Zinc</keyword>
<evidence type="ECO:0000256" key="4">
    <source>
        <dbReference type="ARBA" id="ARBA00022833"/>
    </source>
</evidence>
<dbReference type="STRING" id="1276538.A0A1X7S7Y4"/>
<keyword evidence="3 6" id="KW-0479">Metal-binding</keyword>
<dbReference type="PANTHER" id="PTHR42940">
    <property type="entry name" value="ALCOHOL DEHYDROGENASE 1-RELATED"/>
    <property type="match status" value="1"/>
</dbReference>
<dbReference type="InterPro" id="IPR020843">
    <property type="entry name" value="ER"/>
</dbReference>
<evidence type="ECO:0000256" key="2">
    <source>
        <dbReference type="ARBA" id="ARBA00008072"/>
    </source>
</evidence>
<evidence type="ECO:0000259" key="7">
    <source>
        <dbReference type="SMART" id="SM00829"/>
    </source>
</evidence>
<evidence type="ECO:0000256" key="1">
    <source>
        <dbReference type="ARBA" id="ARBA00001947"/>
    </source>
</evidence>
<dbReference type="Pfam" id="PF00107">
    <property type="entry name" value="ADH_zinc_N"/>
    <property type="match status" value="1"/>
</dbReference>
<feature type="domain" description="Enoyl reductase (ER)" evidence="7">
    <location>
        <begin position="16"/>
        <end position="353"/>
    </location>
</feature>
<dbReference type="CDD" id="cd08254">
    <property type="entry name" value="hydroxyacyl_CoA_DH"/>
    <property type="match status" value="1"/>
</dbReference>
<dbReference type="Gene3D" id="3.40.50.720">
    <property type="entry name" value="NAD(P)-binding Rossmann-like Domain"/>
    <property type="match status" value="1"/>
</dbReference>
<dbReference type="SUPFAM" id="SSF51735">
    <property type="entry name" value="NAD(P)-binding Rossmann-fold domains"/>
    <property type="match status" value="1"/>
</dbReference>
<comment type="cofactor">
    <cofactor evidence="1 6">
        <name>Zn(2+)</name>
        <dbReference type="ChEBI" id="CHEBI:29105"/>
    </cofactor>
</comment>
<accession>A0A1X7S7Y4</accession>
<comment type="similarity">
    <text evidence="2 6">Belongs to the zinc-containing alcohol dehydrogenase family.</text>
</comment>
<dbReference type="GO" id="GO:0005737">
    <property type="term" value="C:cytoplasm"/>
    <property type="evidence" value="ECO:0007669"/>
    <property type="project" value="TreeGrafter"/>
</dbReference>
<dbReference type="InterPro" id="IPR011032">
    <property type="entry name" value="GroES-like_sf"/>
</dbReference>
<dbReference type="InterPro" id="IPR013154">
    <property type="entry name" value="ADH-like_N"/>
</dbReference>
<evidence type="ECO:0000313" key="9">
    <source>
        <dbReference type="Proteomes" id="UP000215127"/>
    </source>
</evidence>
<dbReference type="Pfam" id="PF08240">
    <property type="entry name" value="ADH_N"/>
    <property type="match status" value="1"/>
</dbReference>
<sequence length="361" mass="38607">MSSLPEKMNAWRMSYADRPPIVRRRIPVPQPSPNGLLVKLLAMGVCHSDCLIRDRPEPLPTWPQEFTLGHEGAGEIVALGSDVSKDLFNIGDRVAIHCVPGCHDCIPCNNGWSQACREPGNGGYGLGRDGFFAEYVACRADAAVKIPDGVRIQDAAISPDALLTAYHAVKHTANVKPDETIAIFGLGGLGLNGVQVAKHLGVKRIIVCDNRQDAVDTAVKLGIPREDAFCTAGSASRPIYEVLAEQGVVVDTVVDFVGHSETVLNAQLTVKPTGTIVLVGALSEQVAILPVVMISNVITIKGTFCGTVDGLKECLELVAKGAVTPEIELGSINDLPQVLKDLDNGKIRGRKVLMPDWSREN</sequence>
<dbReference type="InterPro" id="IPR013149">
    <property type="entry name" value="ADH-like_C"/>
</dbReference>
<dbReference type="PROSITE" id="PS00065">
    <property type="entry name" value="D_2_HYDROXYACID_DH_1"/>
    <property type="match status" value="1"/>
</dbReference>
<dbReference type="SUPFAM" id="SSF50129">
    <property type="entry name" value="GroES-like"/>
    <property type="match status" value="1"/>
</dbReference>
<evidence type="ECO:0000313" key="8">
    <source>
        <dbReference type="EMBL" id="SMQ55739.1"/>
    </source>
</evidence>
<gene>
    <name evidence="8" type="ORF">ZT3D7_G10894</name>
</gene>
<dbReference type="InterPro" id="IPR002328">
    <property type="entry name" value="ADH_Zn_CS"/>
</dbReference>
<dbReference type="PANTHER" id="PTHR42940:SF8">
    <property type="entry name" value="VACUOLAR PROTEIN SORTING-ASSOCIATED PROTEIN 11"/>
    <property type="match status" value="1"/>
</dbReference>
<dbReference type="AlphaFoldDB" id="A0A1X7S7Y4"/>
<organism evidence="8 9">
    <name type="scientific">Zymoseptoria tritici (strain ST99CH_3D7)</name>
    <dbReference type="NCBI Taxonomy" id="1276538"/>
    <lineage>
        <taxon>Eukaryota</taxon>
        <taxon>Fungi</taxon>
        <taxon>Dikarya</taxon>
        <taxon>Ascomycota</taxon>
        <taxon>Pezizomycotina</taxon>
        <taxon>Dothideomycetes</taxon>
        <taxon>Dothideomycetidae</taxon>
        <taxon>Mycosphaerellales</taxon>
        <taxon>Mycosphaerellaceae</taxon>
        <taxon>Zymoseptoria</taxon>
    </lineage>
</organism>
<evidence type="ECO:0000256" key="3">
    <source>
        <dbReference type="ARBA" id="ARBA00022723"/>
    </source>
</evidence>
<proteinExistence type="inferred from homology"/>